<dbReference type="AlphaFoldDB" id="E5AU24"/>
<keyword evidence="1" id="KW-0614">Plasmid</keyword>
<organism evidence="1 2">
    <name type="scientific">Mycetohabitans rhizoxinica (strain DSM 19002 / CIP 109453 / HKI 454)</name>
    <name type="common">Paraburkholderia rhizoxinica</name>
    <dbReference type="NCBI Taxonomy" id="882378"/>
    <lineage>
        <taxon>Bacteria</taxon>
        <taxon>Pseudomonadati</taxon>
        <taxon>Pseudomonadota</taxon>
        <taxon>Betaproteobacteria</taxon>
        <taxon>Burkholderiales</taxon>
        <taxon>Burkholderiaceae</taxon>
        <taxon>Mycetohabitans</taxon>
    </lineage>
</organism>
<name>E5AU24_MYCRK</name>
<accession>E5AU24</accession>
<dbReference type="Proteomes" id="UP000007437">
    <property type="component" value="Plasmid pBRH01"/>
</dbReference>
<sequence>MVFRFGYAAQTQRGVRRISLITIQEQLQPLQSLP</sequence>
<dbReference type="HOGENOM" id="CLU_3372647_0_0_4"/>
<geneLocation type="plasmid" evidence="1 2">
    <name>pBRH01</name>
</geneLocation>
<proteinExistence type="predicted"/>
<gene>
    <name evidence="1" type="ordered locus">RBRH_00516</name>
</gene>
<reference evidence="1 2" key="1">
    <citation type="journal article" date="2011" name="J. Bacteriol.">
        <title>Complete genome sequence of Burkholderia rhizoxinica, an endosymbiont of Rhizopus microsporus.</title>
        <authorList>
            <person name="Lackner G."/>
            <person name="Moebius N."/>
            <person name="Partida-Martinez L."/>
            <person name="Hertweck C."/>
        </authorList>
    </citation>
    <scope>NUCLEOTIDE SEQUENCE [LARGE SCALE GENOMIC DNA]</scope>
    <source>
        <strain evidence="2">DSM 19002 / CIP 109453 / HKI 454</strain>
        <plasmid evidence="1 2">pBRH01</plasmid>
    </source>
</reference>
<dbReference type="EMBL" id="FR687360">
    <property type="protein sequence ID" value="CBW76599.1"/>
    <property type="molecule type" value="Genomic_DNA"/>
</dbReference>
<protein>
    <submittedName>
        <fullName evidence="1">Uncharacterized protein</fullName>
    </submittedName>
</protein>
<evidence type="ECO:0000313" key="2">
    <source>
        <dbReference type="Proteomes" id="UP000007437"/>
    </source>
</evidence>
<dbReference type="KEGG" id="brh:RBRH_00516"/>
<evidence type="ECO:0000313" key="1">
    <source>
        <dbReference type="EMBL" id="CBW76599.1"/>
    </source>
</evidence>